<dbReference type="PANTHER" id="PTHR21716:SF53">
    <property type="entry name" value="PERMEASE PERM-RELATED"/>
    <property type="match status" value="1"/>
</dbReference>
<keyword evidence="6 8" id="KW-1133">Transmembrane helix</keyword>
<dbReference type="Pfam" id="PF01594">
    <property type="entry name" value="AI-2E_transport"/>
    <property type="match status" value="1"/>
</dbReference>
<dbReference type="Proteomes" id="UP000756703">
    <property type="component" value="Unassembled WGS sequence"/>
</dbReference>
<dbReference type="GO" id="GO:0055085">
    <property type="term" value="P:transmembrane transport"/>
    <property type="evidence" value="ECO:0007669"/>
    <property type="project" value="TreeGrafter"/>
</dbReference>
<evidence type="ECO:0000256" key="3">
    <source>
        <dbReference type="ARBA" id="ARBA00022448"/>
    </source>
</evidence>
<dbReference type="AlphaFoldDB" id="A0A933DTB4"/>
<proteinExistence type="inferred from homology"/>
<evidence type="ECO:0000313" key="10">
    <source>
        <dbReference type="Proteomes" id="UP000756703"/>
    </source>
</evidence>
<feature type="transmembrane region" description="Helical" evidence="8">
    <location>
        <begin position="148"/>
        <end position="170"/>
    </location>
</feature>
<keyword evidence="5 8" id="KW-0812">Transmembrane</keyword>
<evidence type="ECO:0000256" key="7">
    <source>
        <dbReference type="ARBA" id="ARBA00023136"/>
    </source>
</evidence>
<comment type="caution">
    <text evidence="9">The sequence shown here is derived from an EMBL/GenBank/DDBJ whole genome shotgun (WGS) entry which is preliminary data.</text>
</comment>
<feature type="transmembrane region" description="Helical" evidence="8">
    <location>
        <begin position="64"/>
        <end position="86"/>
    </location>
</feature>
<keyword evidence="4" id="KW-1003">Cell membrane</keyword>
<protein>
    <submittedName>
        <fullName evidence="9">AI-2E family transporter</fullName>
    </submittedName>
</protein>
<dbReference type="PANTHER" id="PTHR21716">
    <property type="entry name" value="TRANSMEMBRANE PROTEIN"/>
    <property type="match status" value="1"/>
</dbReference>
<name>A0A933DTB4_9BACT</name>
<sequence length="352" mass="38815">MPASKTTPFDLTYQSLFRIVIVGAALVTLYFLQQIVIALLFAVVIASGIEPGVRWFHRFRVPRILAILIIYIVSIGILVGAVYLILPALVDEFSAFLDSFPRYQRILLQELRSFQDLPFYSSFSENAESIILNPPFDLRTLGASALDILVSIFGGVFSVVLLIVVSFYLANQERGVERFLRLITPLRWEEYAIDLWSRSQAKMGQWIRGQLLLGFIVGVLVYLALTILGIRYALILALLAAVFELIPIVGPILAAVPAVFFGFLSSPLLGLVVAVVYIIIQQAESHLLVPIIMQRTVGLNPLVIIIALLVGARLGGVLGMFLAVPIASVVVEFLMDADRKKRGLFQSGTPSV</sequence>
<evidence type="ECO:0000256" key="4">
    <source>
        <dbReference type="ARBA" id="ARBA00022475"/>
    </source>
</evidence>
<evidence type="ECO:0000256" key="8">
    <source>
        <dbReference type="SAM" id="Phobius"/>
    </source>
</evidence>
<keyword evidence="3" id="KW-0813">Transport</keyword>
<evidence type="ECO:0000256" key="5">
    <source>
        <dbReference type="ARBA" id="ARBA00022692"/>
    </source>
</evidence>
<dbReference type="GO" id="GO:0005886">
    <property type="term" value="C:plasma membrane"/>
    <property type="evidence" value="ECO:0007669"/>
    <property type="project" value="UniProtKB-SubCell"/>
</dbReference>
<organism evidence="9 10">
    <name type="scientific">Candidatus Sungiibacteriota bacterium</name>
    <dbReference type="NCBI Taxonomy" id="2750080"/>
    <lineage>
        <taxon>Bacteria</taxon>
        <taxon>Candidatus Sungiibacteriota</taxon>
    </lineage>
</organism>
<reference evidence="9" key="1">
    <citation type="submission" date="2020-07" db="EMBL/GenBank/DDBJ databases">
        <title>Huge and variable diversity of episymbiotic CPR bacteria and DPANN archaea in groundwater ecosystems.</title>
        <authorList>
            <person name="He C.Y."/>
            <person name="Keren R."/>
            <person name="Whittaker M."/>
            <person name="Farag I.F."/>
            <person name="Doudna J."/>
            <person name="Cate J.H.D."/>
            <person name="Banfield J.F."/>
        </authorList>
    </citation>
    <scope>NUCLEOTIDE SEQUENCE</scope>
    <source>
        <strain evidence="9">NC_groundwater_1225_Ag_S-0.1um_56_177</strain>
    </source>
</reference>
<gene>
    <name evidence="9" type="ORF">HY473_01205</name>
</gene>
<accession>A0A933DTB4</accession>
<feature type="transmembrane region" description="Helical" evidence="8">
    <location>
        <begin position="211"/>
        <end position="240"/>
    </location>
</feature>
<evidence type="ECO:0000256" key="1">
    <source>
        <dbReference type="ARBA" id="ARBA00004651"/>
    </source>
</evidence>
<dbReference type="EMBL" id="JACQMI010000010">
    <property type="protein sequence ID" value="MBI4132702.1"/>
    <property type="molecule type" value="Genomic_DNA"/>
</dbReference>
<feature type="transmembrane region" description="Helical" evidence="8">
    <location>
        <begin position="20"/>
        <end position="44"/>
    </location>
</feature>
<evidence type="ECO:0000313" key="9">
    <source>
        <dbReference type="EMBL" id="MBI4132702.1"/>
    </source>
</evidence>
<dbReference type="InterPro" id="IPR002549">
    <property type="entry name" value="AI-2E-like"/>
</dbReference>
<comment type="subcellular location">
    <subcellularLocation>
        <location evidence="1">Cell membrane</location>
        <topology evidence="1">Multi-pass membrane protein</topology>
    </subcellularLocation>
</comment>
<evidence type="ECO:0000256" key="2">
    <source>
        <dbReference type="ARBA" id="ARBA00009773"/>
    </source>
</evidence>
<feature type="transmembrane region" description="Helical" evidence="8">
    <location>
        <begin position="252"/>
        <end position="280"/>
    </location>
</feature>
<evidence type="ECO:0000256" key="6">
    <source>
        <dbReference type="ARBA" id="ARBA00022989"/>
    </source>
</evidence>
<comment type="similarity">
    <text evidence="2">Belongs to the autoinducer-2 exporter (AI-2E) (TC 2.A.86) family.</text>
</comment>
<feature type="transmembrane region" description="Helical" evidence="8">
    <location>
        <begin position="316"/>
        <end position="335"/>
    </location>
</feature>
<keyword evidence="7 8" id="KW-0472">Membrane</keyword>